<dbReference type="Pfam" id="PF05591">
    <property type="entry name" value="T6SS_VipA"/>
    <property type="match status" value="1"/>
</dbReference>
<accession>A0A2N3KMR4</accession>
<gene>
    <name evidence="2" type="ORF">COO20_18525</name>
</gene>
<sequence>MRDSSVAPKERINVKFVPATGDQKEEVELPLKMVVMGDFAGKADDTPLENRKAVEIDKNSFGNVLREMNLERTLQVDEVLRGDPDATLSLKLKFESLQDFSPDSIVEQVPELKKLADLREALTALKGPLGNLPAFRRALSEIVDDPEKRDALLAELDGSEQADASGAGNDAGDKS</sequence>
<dbReference type="AlphaFoldDB" id="A0A2N3KMR4"/>
<dbReference type="PIRSF" id="PIRSF028301">
    <property type="entry name" value="UCP028301"/>
    <property type="match status" value="1"/>
</dbReference>
<dbReference type="RefSeq" id="WP_101269254.1">
    <property type="nucleotide sequence ID" value="NZ_NWTK01000013.1"/>
</dbReference>
<feature type="region of interest" description="Disordered" evidence="1">
    <location>
        <begin position="156"/>
        <end position="175"/>
    </location>
</feature>
<protein>
    <submittedName>
        <fullName evidence="2">Type VI secretion system contractile sheath small subunit</fullName>
    </submittedName>
</protein>
<dbReference type="InterPro" id="IPR008312">
    <property type="entry name" value="T6SS_TssB1"/>
</dbReference>
<dbReference type="NCBIfam" id="TIGR03358">
    <property type="entry name" value="VI_chp_5"/>
    <property type="match status" value="1"/>
</dbReference>
<proteinExistence type="predicted"/>
<dbReference type="PANTHER" id="PTHR35850">
    <property type="entry name" value="CYTOPLASMIC PROTEIN-RELATED"/>
    <property type="match status" value="1"/>
</dbReference>
<organism evidence="2 3">
    <name type="scientific">Thalassospira marina</name>
    <dbReference type="NCBI Taxonomy" id="2048283"/>
    <lineage>
        <taxon>Bacteria</taxon>
        <taxon>Pseudomonadati</taxon>
        <taxon>Pseudomonadota</taxon>
        <taxon>Alphaproteobacteria</taxon>
        <taxon>Rhodospirillales</taxon>
        <taxon>Thalassospiraceae</taxon>
        <taxon>Thalassospira</taxon>
    </lineage>
</organism>
<dbReference type="OrthoDB" id="9789942at2"/>
<dbReference type="Proteomes" id="UP000233597">
    <property type="component" value="Unassembled WGS sequence"/>
</dbReference>
<reference evidence="2 3" key="1">
    <citation type="submission" date="2017-09" db="EMBL/GenBank/DDBJ databases">
        <title>Biodiversity and function of Thalassospira species in the particle-attached aromatic-hydrocarbon-degrading consortia from the surface seawater of the South China Sea.</title>
        <authorList>
            <person name="Dong C."/>
            <person name="Liu R."/>
            <person name="Shao Z."/>
        </authorList>
    </citation>
    <scope>NUCLEOTIDE SEQUENCE [LARGE SCALE GENOMIC DNA]</scope>
    <source>
        <strain evidence="2 3">CSC1P2</strain>
    </source>
</reference>
<dbReference type="PANTHER" id="PTHR35850:SF2">
    <property type="entry name" value="TYPE VI SECRETION SYSTEM CONTRACTILE SHEATH SMALL SUBUNIT"/>
    <property type="match status" value="1"/>
</dbReference>
<comment type="caution">
    <text evidence="2">The sequence shown here is derived from an EMBL/GenBank/DDBJ whole genome shotgun (WGS) entry which is preliminary data.</text>
</comment>
<dbReference type="EMBL" id="NWTK01000013">
    <property type="protein sequence ID" value="PKR51834.1"/>
    <property type="molecule type" value="Genomic_DNA"/>
</dbReference>
<feature type="compositionally biased region" description="Low complexity" evidence="1">
    <location>
        <begin position="162"/>
        <end position="175"/>
    </location>
</feature>
<evidence type="ECO:0000256" key="1">
    <source>
        <dbReference type="SAM" id="MobiDB-lite"/>
    </source>
</evidence>
<evidence type="ECO:0000313" key="3">
    <source>
        <dbReference type="Proteomes" id="UP000233597"/>
    </source>
</evidence>
<name>A0A2N3KMR4_9PROT</name>
<evidence type="ECO:0000313" key="2">
    <source>
        <dbReference type="EMBL" id="PKR51834.1"/>
    </source>
</evidence>